<accession>A0ABV0J7U6</accession>
<dbReference type="PANTHER" id="PTHR24363:SF0">
    <property type="entry name" value="SERINE_THREONINE KINASE LIKE DOMAIN CONTAINING 1"/>
    <property type="match status" value="1"/>
</dbReference>
<dbReference type="InterPro" id="IPR000719">
    <property type="entry name" value="Prot_kinase_dom"/>
</dbReference>
<evidence type="ECO:0000256" key="1">
    <source>
        <dbReference type="ARBA" id="ARBA00012513"/>
    </source>
</evidence>
<proteinExistence type="predicted"/>
<keyword evidence="6" id="KW-0067">ATP-binding</keyword>
<name>A0ABV0J7U6_9CYAN</name>
<dbReference type="EC" id="2.7.11.1" evidence="1"/>
<feature type="transmembrane region" description="Helical" evidence="9">
    <location>
        <begin position="317"/>
        <end position="343"/>
    </location>
</feature>
<evidence type="ECO:0000256" key="3">
    <source>
        <dbReference type="ARBA" id="ARBA00022679"/>
    </source>
</evidence>
<dbReference type="SMART" id="SM00220">
    <property type="entry name" value="S_TKc"/>
    <property type="match status" value="1"/>
</dbReference>
<evidence type="ECO:0000256" key="4">
    <source>
        <dbReference type="ARBA" id="ARBA00022741"/>
    </source>
</evidence>
<evidence type="ECO:0000256" key="2">
    <source>
        <dbReference type="ARBA" id="ARBA00022527"/>
    </source>
</evidence>
<dbReference type="PANTHER" id="PTHR24363">
    <property type="entry name" value="SERINE/THREONINE PROTEIN KINASE"/>
    <property type="match status" value="1"/>
</dbReference>
<keyword evidence="9" id="KW-0812">Transmembrane</keyword>
<evidence type="ECO:0000313" key="12">
    <source>
        <dbReference type="Proteomes" id="UP001464891"/>
    </source>
</evidence>
<keyword evidence="9" id="KW-1133">Transmembrane helix</keyword>
<reference evidence="11 12" key="1">
    <citation type="submission" date="2022-04" db="EMBL/GenBank/DDBJ databases">
        <title>Positive selection, recombination, and allopatry shape intraspecific diversity of widespread and dominant cyanobacteria.</title>
        <authorList>
            <person name="Wei J."/>
            <person name="Shu W."/>
            <person name="Hu C."/>
        </authorList>
    </citation>
    <scope>NUCLEOTIDE SEQUENCE [LARGE SCALE GENOMIC DNA]</scope>
    <source>
        <strain evidence="11 12">GB2-A4</strain>
    </source>
</reference>
<dbReference type="Gene3D" id="1.10.510.10">
    <property type="entry name" value="Transferase(Phosphotransferase) domain 1"/>
    <property type="match status" value="1"/>
</dbReference>
<keyword evidence="3" id="KW-0808">Transferase</keyword>
<evidence type="ECO:0000256" key="5">
    <source>
        <dbReference type="ARBA" id="ARBA00022777"/>
    </source>
</evidence>
<dbReference type="RefSeq" id="WP_190434736.1">
    <property type="nucleotide sequence ID" value="NZ_JAMPKM010000006.1"/>
</dbReference>
<keyword evidence="12" id="KW-1185">Reference proteome</keyword>
<evidence type="ECO:0000256" key="6">
    <source>
        <dbReference type="ARBA" id="ARBA00022840"/>
    </source>
</evidence>
<comment type="catalytic activity">
    <reaction evidence="8">
        <text>L-seryl-[protein] + ATP = O-phospho-L-seryl-[protein] + ADP + H(+)</text>
        <dbReference type="Rhea" id="RHEA:17989"/>
        <dbReference type="Rhea" id="RHEA-COMP:9863"/>
        <dbReference type="Rhea" id="RHEA-COMP:11604"/>
        <dbReference type="ChEBI" id="CHEBI:15378"/>
        <dbReference type="ChEBI" id="CHEBI:29999"/>
        <dbReference type="ChEBI" id="CHEBI:30616"/>
        <dbReference type="ChEBI" id="CHEBI:83421"/>
        <dbReference type="ChEBI" id="CHEBI:456216"/>
        <dbReference type="EC" id="2.7.11.1"/>
    </reaction>
</comment>
<keyword evidence="4" id="KW-0547">Nucleotide-binding</keyword>
<keyword evidence="9" id="KW-0472">Membrane</keyword>
<dbReference type="InterPro" id="IPR011009">
    <property type="entry name" value="Kinase-like_dom_sf"/>
</dbReference>
<keyword evidence="2 11" id="KW-0723">Serine/threonine-protein kinase</keyword>
<dbReference type="PROSITE" id="PS50011">
    <property type="entry name" value="PROTEIN_KINASE_DOM"/>
    <property type="match status" value="1"/>
</dbReference>
<dbReference type="Pfam" id="PF00069">
    <property type="entry name" value="Pkinase"/>
    <property type="match status" value="1"/>
</dbReference>
<gene>
    <name evidence="11" type="ORF">NC998_12200</name>
</gene>
<keyword evidence="5 11" id="KW-0418">Kinase</keyword>
<comment type="catalytic activity">
    <reaction evidence="7">
        <text>L-threonyl-[protein] + ATP = O-phospho-L-threonyl-[protein] + ADP + H(+)</text>
        <dbReference type="Rhea" id="RHEA:46608"/>
        <dbReference type="Rhea" id="RHEA-COMP:11060"/>
        <dbReference type="Rhea" id="RHEA-COMP:11605"/>
        <dbReference type="ChEBI" id="CHEBI:15378"/>
        <dbReference type="ChEBI" id="CHEBI:30013"/>
        <dbReference type="ChEBI" id="CHEBI:30616"/>
        <dbReference type="ChEBI" id="CHEBI:61977"/>
        <dbReference type="ChEBI" id="CHEBI:456216"/>
        <dbReference type="EC" id="2.7.11.1"/>
    </reaction>
</comment>
<dbReference type="Proteomes" id="UP001464891">
    <property type="component" value="Unassembled WGS sequence"/>
</dbReference>
<evidence type="ECO:0000256" key="7">
    <source>
        <dbReference type="ARBA" id="ARBA00047899"/>
    </source>
</evidence>
<evidence type="ECO:0000256" key="9">
    <source>
        <dbReference type="SAM" id="Phobius"/>
    </source>
</evidence>
<evidence type="ECO:0000256" key="8">
    <source>
        <dbReference type="ARBA" id="ARBA00048679"/>
    </source>
</evidence>
<dbReference type="CDD" id="cd14014">
    <property type="entry name" value="STKc_PknB_like"/>
    <property type="match status" value="1"/>
</dbReference>
<comment type="caution">
    <text evidence="11">The sequence shown here is derived from an EMBL/GenBank/DDBJ whole genome shotgun (WGS) entry which is preliminary data.</text>
</comment>
<dbReference type="GO" id="GO:0004674">
    <property type="term" value="F:protein serine/threonine kinase activity"/>
    <property type="evidence" value="ECO:0007669"/>
    <property type="project" value="UniProtKB-KW"/>
</dbReference>
<dbReference type="SUPFAM" id="SSF56112">
    <property type="entry name" value="Protein kinase-like (PK-like)"/>
    <property type="match status" value="1"/>
</dbReference>
<feature type="transmembrane region" description="Helical" evidence="9">
    <location>
        <begin position="349"/>
        <end position="372"/>
    </location>
</feature>
<dbReference type="EMBL" id="JAMPKM010000006">
    <property type="protein sequence ID" value="MEP0817856.1"/>
    <property type="molecule type" value="Genomic_DNA"/>
</dbReference>
<evidence type="ECO:0000259" key="10">
    <source>
        <dbReference type="PROSITE" id="PS50011"/>
    </source>
</evidence>
<organism evidence="11 12">
    <name type="scientific">Trichocoleus desertorum GB2-A4</name>
    <dbReference type="NCBI Taxonomy" id="2933944"/>
    <lineage>
        <taxon>Bacteria</taxon>
        <taxon>Bacillati</taxon>
        <taxon>Cyanobacteriota</taxon>
        <taxon>Cyanophyceae</taxon>
        <taxon>Leptolyngbyales</taxon>
        <taxon>Trichocoleusaceae</taxon>
        <taxon>Trichocoleus</taxon>
    </lineage>
</organism>
<sequence>MEALHQPQDVIGDRYRILEVLGQGGIGTTYKATDLQTQQQVALKALSLRRITDWKVLELFEREARVLSYLQHSAIPRYLNYFQVDTPENRWFYLVQELAEGRSLAQWVKEGWRIGEAEAKQLAIQVLEVLSYLHSLTPPVIHRDIKPQNILRRSDGQIFLVDFGAVQDTYRDTLTQGSTVVGTYGYMAPEQFRGKAVLATDLYGLGATLLFLLTHQSPADLPQRRLKIDIRACTQLSPSFADWLDQMLEPAMEDRFPSAKEALAALQAPPRHQVELANSEFQIDRQPAGSRIQLKRTAQEVLVDIPPQRFLSRNLGLFGFALVWNGFIFFWTSSAIAMGAPIFFPLFSIPFWMAGLTLLGHALAPITIQTYVEINRHRFRLQQQCLGWRYRQVEGNTEDLEAIQWFDSQMRINDQPVYTCALIEGVRTHQFGSALTHTEQKWLAQELSSFLAKVRSPKA</sequence>
<evidence type="ECO:0000313" key="11">
    <source>
        <dbReference type="EMBL" id="MEP0817856.1"/>
    </source>
</evidence>
<protein>
    <recommendedName>
        <fullName evidence="1">non-specific serine/threonine protein kinase</fullName>
        <ecNumber evidence="1">2.7.11.1</ecNumber>
    </recommendedName>
</protein>
<feature type="domain" description="Protein kinase" evidence="10">
    <location>
        <begin position="15"/>
        <end position="275"/>
    </location>
</feature>